<sequence length="276" mass="29267">MARRPLEQRAVTYGSVGGTQAVDLLQYPPKGYRPLEVRGRVGHGDARWEHAVEQLLTGGVYRGAGLAVRIIPASGEQDAAHYLPVSYDESGQPVSAATLEVPDDEFSASGERYVRPGDTVIVGPSVGGRMLYPLPGRVVLREESDDRVLYAVGTLPGHPLSGEESFLLERVADGGIWLTVRSFARAAGPGWALANPALGVARRRIAQRFLRALSAPIPGAGPLPSQRLAVEGAPSGSSPEPSPDEPVESRAAREVAATDDAPAIERGERDVDPQDS</sequence>
<evidence type="ECO:0000259" key="2">
    <source>
        <dbReference type="Pfam" id="PF09348"/>
    </source>
</evidence>
<dbReference type="PANTHER" id="PTHR34202:SF1">
    <property type="entry name" value="UPF0548 PROTEIN"/>
    <property type="match status" value="1"/>
</dbReference>
<name>A0A839E8Z3_9MICO</name>
<dbReference type="PANTHER" id="PTHR34202">
    <property type="entry name" value="UPF0548 PROTEIN"/>
    <property type="match status" value="1"/>
</dbReference>
<protein>
    <submittedName>
        <fullName evidence="3">Uncharacterized protein (UPF0548 family)</fullName>
    </submittedName>
</protein>
<evidence type="ECO:0000313" key="4">
    <source>
        <dbReference type="Proteomes" id="UP000585905"/>
    </source>
</evidence>
<reference evidence="3 4" key="1">
    <citation type="submission" date="2020-07" db="EMBL/GenBank/DDBJ databases">
        <title>Sequencing the genomes of 1000 actinobacteria strains.</title>
        <authorList>
            <person name="Klenk H.-P."/>
        </authorList>
    </citation>
    <scope>NUCLEOTIDE SEQUENCE [LARGE SCALE GENOMIC DNA]</scope>
    <source>
        <strain evidence="3 4">DSM 19663</strain>
    </source>
</reference>
<dbReference type="Proteomes" id="UP000585905">
    <property type="component" value="Unassembled WGS sequence"/>
</dbReference>
<feature type="compositionally biased region" description="Low complexity" evidence="1">
    <location>
        <begin position="230"/>
        <end position="239"/>
    </location>
</feature>
<dbReference type="RefSeq" id="WP_182489741.1">
    <property type="nucleotide sequence ID" value="NZ_BAAAOV010000017.1"/>
</dbReference>
<gene>
    <name evidence="3" type="ORF">FHX53_000466</name>
</gene>
<organism evidence="3 4">
    <name type="scientific">Microcella alkalica</name>
    <dbReference type="NCBI Taxonomy" id="355930"/>
    <lineage>
        <taxon>Bacteria</taxon>
        <taxon>Bacillati</taxon>
        <taxon>Actinomycetota</taxon>
        <taxon>Actinomycetes</taxon>
        <taxon>Micrococcales</taxon>
        <taxon>Microbacteriaceae</taxon>
        <taxon>Microcella</taxon>
    </lineage>
</organism>
<accession>A0A839E8Z3</accession>
<comment type="caution">
    <text evidence="3">The sequence shown here is derived from an EMBL/GenBank/DDBJ whole genome shotgun (WGS) entry which is preliminary data.</text>
</comment>
<feature type="domain" description="DUF1990" evidence="2">
    <location>
        <begin position="113"/>
        <end position="212"/>
    </location>
</feature>
<evidence type="ECO:0000313" key="3">
    <source>
        <dbReference type="EMBL" id="MBA8846902.1"/>
    </source>
</evidence>
<keyword evidence="4" id="KW-1185">Reference proteome</keyword>
<proteinExistence type="predicted"/>
<feature type="compositionally biased region" description="Basic and acidic residues" evidence="1">
    <location>
        <begin position="263"/>
        <end position="276"/>
    </location>
</feature>
<dbReference type="AlphaFoldDB" id="A0A839E8Z3"/>
<dbReference type="InterPro" id="IPR018960">
    <property type="entry name" value="DUF1990"/>
</dbReference>
<dbReference type="Pfam" id="PF09348">
    <property type="entry name" value="DUF1990"/>
    <property type="match status" value="2"/>
</dbReference>
<feature type="region of interest" description="Disordered" evidence="1">
    <location>
        <begin position="221"/>
        <end position="276"/>
    </location>
</feature>
<evidence type="ECO:0000256" key="1">
    <source>
        <dbReference type="SAM" id="MobiDB-lite"/>
    </source>
</evidence>
<dbReference type="EMBL" id="JACGWX010000001">
    <property type="protein sequence ID" value="MBA8846902.1"/>
    <property type="molecule type" value="Genomic_DNA"/>
</dbReference>
<feature type="domain" description="DUF1990" evidence="2">
    <location>
        <begin position="14"/>
        <end position="70"/>
    </location>
</feature>